<dbReference type="Gene3D" id="1.50.10.10">
    <property type="match status" value="1"/>
</dbReference>
<dbReference type="GO" id="GO:0005975">
    <property type="term" value="P:carbohydrate metabolic process"/>
    <property type="evidence" value="ECO:0007669"/>
    <property type="project" value="InterPro"/>
</dbReference>
<feature type="domain" description="Mannosylglycerate hydrolase MGH1-like glycoside hydrolase" evidence="1">
    <location>
        <begin position="255"/>
        <end position="558"/>
    </location>
</feature>
<evidence type="ECO:0000313" key="2">
    <source>
        <dbReference type="EMBL" id="PJJ29506.1"/>
    </source>
</evidence>
<dbReference type="InterPro" id="IPR008928">
    <property type="entry name" value="6-hairpin_glycosidase_sf"/>
</dbReference>
<dbReference type="AlphaFoldDB" id="A0A2M8Z7U1"/>
<evidence type="ECO:0000313" key="3">
    <source>
        <dbReference type="Proteomes" id="UP000231092"/>
    </source>
</evidence>
<dbReference type="SUPFAM" id="SSF48208">
    <property type="entry name" value="Six-hairpin glycosidases"/>
    <property type="match status" value="1"/>
</dbReference>
<dbReference type="EMBL" id="PGET01000001">
    <property type="protein sequence ID" value="PJJ29506.1"/>
    <property type="molecule type" value="Genomic_DNA"/>
</dbReference>
<dbReference type="InterPro" id="IPR012341">
    <property type="entry name" value="6hp_glycosidase-like_sf"/>
</dbReference>
<organism evidence="2 3">
    <name type="scientific">[Clostridium] celerecrescens 18A</name>
    <dbReference type="NCBI Taxonomy" id="1286362"/>
    <lineage>
        <taxon>Bacteria</taxon>
        <taxon>Bacillati</taxon>
        <taxon>Bacillota</taxon>
        <taxon>Clostridia</taxon>
        <taxon>Lachnospirales</taxon>
        <taxon>Lachnospiraceae</taxon>
        <taxon>Lacrimispora</taxon>
    </lineage>
</organism>
<sequence length="572" mass="65060">MEEHRRLLDIHSVPFSRYGSYLAFSYPQDGAKEFDGHIAVRVLYGAFSQQETYPIIPVKDDGKPEVTISVSMSPWELNVTSETGEYSICFGDEEGFLLKSNSPVLITKTKAGTYDRVMGHMDGSFEIAGDDMALHVTLRKGKAKDQSAYPDNGFGSSRTELLLSPEKGELLAVITLTGLSPQKKEYGSYALCRQAVKEEYLEFEKGIMKDLKGKDPAFKKAGREAAYVLWHSVLQPSGYIKRPVMVMTKNWMNLVWSWDYAFNGLALVSSRPELAYGQFLAMADQQDEYGAYPDAYQARTIIRSFVKPPVQGFILKKMFQIHDPGREVKERLYRSAASFTDWWLTYRVEENGIPTYQHGNDSGWDNATVFRLGLPVQSPDLSAWLVLQMEFLEHTARQLGWLSEAEAWKEKGENLFTKLLAYFVRDGRFEAVKIPEMEVVTSDSLILYLPLILGERLPEKLRENLISGLLERGHLAGSWGFASEPLDSKLFEEDGYWRGAVWPAATMILVDALRQCGRQKEARFYAERFCRLCAEKGFYENYSALDGRGLRDHGFTWTASVFLILLRDYVLD</sequence>
<dbReference type="RefSeq" id="WP_100305887.1">
    <property type="nucleotide sequence ID" value="NZ_PGET01000001.1"/>
</dbReference>
<gene>
    <name evidence="2" type="ORF">H171_3049</name>
</gene>
<protein>
    <recommendedName>
        <fullName evidence="1">Mannosylglycerate hydrolase MGH1-like glycoside hydrolase domain-containing protein</fullName>
    </recommendedName>
</protein>
<reference evidence="2 3" key="1">
    <citation type="submission" date="2017-11" db="EMBL/GenBank/DDBJ databases">
        <title>Understudied soil microbes with underappreciated capabilities: Untangling the Clostridium saccharolyticum group.</title>
        <authorList>
            <person name="Leschine S."/>
        </authorList>
    </citation>
    <scope>NUCLEOTIDE SEQUENCE [LARGE SCALE GENOMIC DNA]</scope>
    <source>
        <strain evidence="2 3">18A</strain>
    </source>
</reference>
<accession>A0A2M8Z7U1</accession>
<proteinExistence type="predicted"/>
<dbReference type="Pfam" id="PF22422">
    <property type="entry name" value="MGH1-like_GH"/>
    <property type="match status" value="1"/>
</dbReference>
<comment type="caution">
    <text evidence="2">The sequence shown here is derived from an EMBL/GenBank/DDBJ whole genome shotgun (WGS) entry which is preliminary data.</text>
</comment>
<evidence type="ECO:0000259" key="1">
    <source>
        <dbReference type="Pfam" id="PF22422"/>
    </source>
</evidence>
<dbReference type="InterPro" id="IPR054491">
    <property type="entry name" value="MGH1-like_GH"/>
</dbReference>
<name>A0A2M8Z7U1_9FIRM</name>
<dbReference type="Proteomes" id="UP000231092">
    <property type="component" value="Unassembled WGS sequence"/>
</dbReference>
<dbReference type="OrthoDB" id="9798687at2"/>